<feature type="region of interest" description="Disordered" evidence="3">
    <location>
        <begin position="136"/>
        <end position="294"/>
    </location>
</feature>
<feature type="repeat" description="TPR" evidence="2">
    <location>
        <begin position="299"/>
        <end position="332"/>
    </location>
</feature>
<sequence>MRGWRWRGAEPCDLSGKYLMVDPLCQSLQVPGSSNNQKSARNRGLQEELDRIDELERILDSFGSSSSFDSEGEIQFEGEASAAPGIFQKSFQCNTVPVGLRIPIPLGACPPDLMLPWQQVVTAEVAEKNAQELVAEEERVKRKAEKKRLKKKKQKDRKRQEKREQELRSKREAESTQPALNGTVVMVTLENGGTAGGALPAPTTGPLKPGKAVAPPPELRPPQAPSSADASTEEETEDELDLSSTFVSKARRKVGTRPATPRRERPARASNKDLEPEPEPAAPPEVPRPAPDVSAVEQSMVLAEHGNAAAARGCYEEAVCCFTEAVKLNPRDYRLFGNRSYCYEKMRQHTEALSDAQVALSLRPHWPKGCFRKGKALMGLQRYAEAEHTFEQLLRLDGSHADAAAQLEICWQLGSLGHSTGSWYSEPSSPIEALLRDMRSWSLLHGEQVDASILPDRAENTDSGFVTIVNPRNRAKGPVRLEALAPTPTSSQLPRGWFAVWVGNVTSRITLKQLYAYFGPFGPIHSIRPIPEKFCAFVNYMQREAAEKAFAAMQGAEVEGTKLVLQLKHPVHRTPPVTSAQRPSAREPVRPPPGLERPPQQSSGRVQHPPQSQGPARKPGPPR</sequence>
<gene>
    <name evidence="6" type="primary">TTC31</name>
</gene>
<feature type="compositionally biased region" description="Acidic residues" evidence="3">
    <location>
        <begin position="231"/>
        <end position="241"/>
    </location>
</feature>
<dbReference type="OrthoDB" id="2423701at2759"/>
<dbReference type="PANTHER" id="PTHR47678:SF1">
    <property type="entry name" value="TETRATRICOPEPTIDE REPEAT PROTEIN 31"/>
    <property type="match status" value="1"/>
</dbReference>
<dbReference type="PROSITE" id="PS50005">
    <property type="entry name" value="TPR"/>
    <property type="match status" value="1"/>
</dbReference>
<evidence type="ECO:0000256" key="2">
    <source>
        <dbReference type="PROSITE-ProRule" id="PRU00339"/>
    </source>
</evidence>
<dbReference type="eggNOG" id="KOG0548">
    <property type="taxonomic scope" value="Eukaryota"/>
</dbReference>
<feature type="compositionally biased region" description="Basic residues" evidence="3">
    <location>
        <begin position="141"/>
        <end position="157"/>
    </location>
</feature>
<evidence type="ECO:0000313" key="6">
    <source>
        <dbReference type="RefSeq" id="XP_006035786.1"/>
    </source>
</evidence>
<keyword evidence="5" id="KW-1185">Reference proteome</keyword>
<dbReference type="GO" id="GO:0003723">
    <property type="term" value="F:RNA binding"/>
    <property type="evidence" value="ECO:0007669"/>
    <property type="project" value="UniProtKB-UniRule"/>
</dbReference>
<accession>A0A1U7SDJ9</accession>
<dbReference type="RefSeq" id="XP_006035786.1">
    <property type="nucleotide sequence ID" value="XM_006035724.3"/>
</dbReference>
<dbReference type="AlphaFoldDB" id="A0A1U7SDJ9"/>
<dbReference type="SUPFAM" id="SSF48452">
    <property type="entry name" value="TPR-like"/>
    <property type="match status" value="1"/>
</dbReference>
<dbReference type="KEGG" id="asn:102376742"/>
<dbReference type="Proteomes" id="UP000189705">
    <property type="component" value="Unplaced"/>
</dbReference>
<dbReference type="InterPro" id="IPR000504">
    <property type="entry name" value="RRM_dom"/>
</dbReference>
<feature type="region of interest" description="Disordered" evidence="3">
    <location>
        <begin position="572"/>
        <end position="623"/>
    </location>
</feature>
<dbReference type="PANTHER" id="PTHR47678">
    <property type="entry name" value="TETRATRICOPEPTIDE REPEAT PROTEIN 31"/>
    <property type="match status" value="1"/>
</dbReference>
<dbReference type="InterPro" id="IPR019734">
    <property type="entry name" value="TPR_rpt"/>
</dbReference>
<dbReference type="SMART" id="SM00360">
    <property type="entry name" value="RRM"/>
    <property type="match status" value="1"/>
</dbReference>
<dbReference type="Gene3D" id="3.30.70.330">
    <property type="match status" value="1"/>
</dbReference>
<dbReference type="STRING" id="38654.A0A1U7SDJ9"/>
<dbReference type="InterPro" id="IPR012677">
    <property type="entry name" value="Nucleotide-bd_a/b_plait_sf"/>
</dbReference>
<name>A0A1U7SDJ9_ALLSI</name>
<proteinExistence type="predicted"/>
<evidence type="ECO:0000256" key="3">
    <source>
        <dbReference type="SAM" id="MobiDB-lite"/>
    </source>
</evidence>
<dbReference type="SMART" id="SM00028">
    <property type="entry name" value="TPR"/>
    <property type="match status" value="3"/>
</dbReference>
<feature type="domain" description="RRM" evidence="4">
    <location>
        <begin position="498"/>
        <end position="570"/>
    </location>
</feature>
<feature type="compositionally biased region" description="Basic and acidic residues" evidence="3">
    <location>
        <begin position="261"/>
        <end position="275"/>
    </location>
</feature>
<dbReference type="Pfam" id="PF13432">
    <property type="entry name" value="TPR_16"/>
    <property type="match status" value="2"/>
</dbReference>
<feature type="compositionally biased region" description="Pro residues" evidence="3">
    <location>
        <begin position="214"/>
        <end position="224"/>
    </location>
</feature>
<feature type="compositionally biased region" description="Polar residues" evidence="3">
    <location>
        <begin position="600"/>
        <end position="614"/>
    </location>
</feature>
<evidence type="ECO:0000256" key="1">
    <source>
        <dbReference type="PROSITE-ProRule" id="PRU00176"/>
    </source>
</evidence>
<dbReference type="Pfam" id="PF00076">
    <property type="entry name" value="RRM_1"/>
    <property type="match status" value="1"/>
</dbReference>
<evidence type="ECO:0000259" key="4">
    <source>
        <dbReference type="PROSITE" id="PS50102"/>
    </source>
</evidence>
<dbReference type="SUPFAM" id="SSF54928">
    <property type="entry name" value="RNA-binding domain, RBD"/>
    <property type="match status" value="1"/>
</dbReference>
<evidence type="ECO:0000313" key="5">
    <source>
        <dbReference type="Proteomes" id="UP000189705"/>
    </source>
</evidence>
<dbReference type="InterPro" id="IPR035979">
    <property type="entry name" value="RBD_domain_sf"/>
</dbReference>
<protein>
    <submittedName>
        <fullName evidence="6">Tetratricopeptide repeat protein 31</fullName>
    </submittedName>
</protein>
<dbReference type="GeneID" id="102376742"/>
<dbReference type="PROSITE" id="PS50102">
    <property type="entry name" value="RRM"/>
    <property type="match status" value="1"/>
</dbReference>
<feature type="compositionally biased region" description="Basic and acidic residues" evidence="3">
    <location>
        <begin position="158"/>
        <end position="174"/>
    </location>
</feature>
<keyword evidence="2" id="KW-0802">TPR repeat</keyword>
<dbReference type="InterPro" id="IPR011990">
    <property type="entry name" value="TPR-like_helical_dom_sf"/>
</dbReference>
<organism evidence="5 6">
    <name type="scientific">Alligator sinensis</name>
    <name type="common">Chinese alligator</name>
    <dbReference type="NCBI Taxonomy" id="38654"/>
    <lineage>
        <taxon>Eukaryota</taxon>
        <taxon>Metazoa</taxon>
        <taxon>Chordata</taxon>
        <taxon>Craniata</taxon>
        <taxon>Vertebrata</taxon>
        <taxon>Euteleostomi</taxon>
        <taxon>Archelosauria</taxon>
        <taxon>Archosauria</taxon>
        <taxon>Crocodylia</taxon>
        <taxon>Alligatoridae</taxon>
        <taxon>Alligatorinae</taxon>
        <taxon>Alligator</taxon>
    </lineage>
</organism>
<feature type="compositionally biased region" description="Pro residues" evidence="3">
    <location>
        <begin position="279"/>
        <end position="290"/>
    </location>
</feature>
<keyword evidence="1" id="KW-0694">RNA-binding</keyword>
<feature type="compositionally biased region" description="Low complexity" evidence="3">
    <location>
        <begin position="197"/>
        <end position="207"/>
    </location>
</feature>
<dbReference type="Gene3D" id="1.25.40.10">
    <property type="entry name" value="Tetratricopeptide repeat domain"/>
    <property type="match status" value="1"/>
</dbReference>
<reference evidence="6" key="1">
    <citation type="submission" date="2025-08" db="UniProtKB">
        <authorList>
            <consortium name="RefSeq"/>
        </authorList>
    </citation>
    <scope>IDENTIFICATION</scope>
</reference>
<dbReference type="InParanoid" id="A0A1U7SDJ9"/>
<dbReference type="CTD" id="64427"/>